<protein>
    <recommendedName>
        <fullName evidence="3">DUF559 domain-containing protein</fullName>
    </recommendedName>
</protein>
<evidence type="ECO:0008006" key="3">
    <source>
        <dbReference type="Google" id="ProtNLM"/>
    </source>
</evidence>
<evidence type="ECO:0000313" key="1">
    <source>
        <dbReference type="EMBL" id="GHC37517.1"/>
    </source>
</evidence>
<sequence>MQALADAQGGVVLTAQALAAGWTRSRLGRLVASAGWTRIRSGVLLAPGREAGPAELLWTHRLLRPELVVSHWSAAMLHGVETGPPGGRPDFICPGTAAVKGATLHRLPLAPGDVTVVAGLRTTTVARTMADLLRAGPRDEALVAVDSALGWRHGRGAGPPGSRGRPLTTLDDIGRALTRAPALRGAVTAAWWLAMADPRSGSPAETLARLRMNDAGLHPETQAMLVVPATGRRVYPDFLFRPQGLAVETEGYTWHGTRAQHQRDVIRFNDLAACREVRRILRFTSADVRHRPAMMIRGIRSALA</sequence>
<evidence type="ECO:0000313" key="2">
    <source>
        <dbReference type="Proteomes" id="UP000646244"/>
    </source>
</evidence>
<dbReference type="AlphaFoldDB" id="A0A918TAY5"/>
<dbReference type="Proteomes" id="UP000646244">
    <property type="component" value="Unassembled WGS sequence"/>
</dbReference>
<reference evidence="1" key="2">
    <citation type="submission" date="2020-09" db="EMBL/GenBank/DDBJ databases">
        <authorList>
            <person name="Sun Q."/>
            <person name="Ohkuma M."/>
        </authorList>
    </citation>
    <scope>NUCLEOTIDE SEQUENCE</scope>
    <source>
        <strain evidence="1">JCM 4633</strain>
    </source>
</reference>
<name>A0A918TAY5_STRCJ</name>
<dbReference type="EMBL" id="BMVB01000002">
    <property type="protein sequence ID" value="GHC37517.1"/>
    <property type="molecule type" value="Genomic_DNA"/>
</dbReference>
<accession>A0A918TAY5</accession>
<organism evidence="1 2">
    <name type="scientific">Streptomyces cinnamoneus</name>
    <name type="common">Streptoverticillium cinnamoneum</name>
    <dbReference type="NCBI Taxonomy" id="53446"/>
    <lineage>
        <taxon>Bacteria</taxon>
        <taxon>Bacillati</taxon>
        <taxon>Actinomycetota</taxon>
        <taxon>Actinomycetes</taxon>
        <taxon>Kitasatosporales</taxon>
        <taxon>Streptomycetaceae</taxon>
        <taxon>Streptomyces</taxon>
        <taxon>Streptomyces cinnamoneus group</taxon>
    </lineage>
</organism>
<gene>
    <name evidence="1" type="ORF">GCM10010507_08710</name>
</gene>
<proteinExistence type="predicted"/>
<reference evidence="1" key="1">
    <citation type="journal article" date="2014" name="Int. J. Syst. Evol. Microbiol.">
        <title>Complete genome sequence of Corynebacterium casei LMG S-19264T (=DSM 44701T), isolated from a smear-ripened cheese.</title>
        <authorList>
            <consortium name="US DOE Joint Genome Institute (JGI-PGF)"/>
            <person name="Walter F."/>
            <person name="Albersmeier A."/>
            <person name="Kalinowski J."/>
            <person name="Ruckert C."/>
        </authorList>
    </citation>
    <scope>NUCLEOTIDE SEQUENCE</scope>
    <source>
        <strain evidence="1">JCM 4633</strain>
    </source>
</reference>
<comment type="caution">
    <text evidence="1">The sequence shown here is derived from an EMBL/GenBank/DDBJ whole genome shotgun (WGS) entry which is preliminary data.</text>
</comment>